<gene>
    <name evidence="2" type="ORF">A2W54_03790</name>
</gene>
<dbReference type="PANTHER" id="PTHR43415:SF3">
    <property type="entry name" value="GNAT-FAMILY ACETYLTRANSFERASE"/>
    <property type="match status" value="1"/>
</dbReference>
<dbReference type="InterPro" id="IPR000182">
    <property type="entry name" value="GNAT_dom"/>
</dbReference>
<proteinExistence type="predicted"/>
<dbReference type="Proteomes" id="UP000178425">
    <property type="component" value="Unassembled WGS sequence"/>
</dbReference>
<sequence>MQNRLILKPLKKEDIENIMKWVNDPDVVKNFQNFKGFTKKEELKFIKKVIAGKNDFAFSIFCRADNAYIGQCSINQISWPNKFGRFSVFITKENWGNGFAEEAIGHLLHIAFSRLKLHKVWGVCWVTNKKAWHIYQKLGFKKEGILKDEYYWRGQYHDLIRMAMVKK</sequence>
<dbReference type="Pfam" id="PF13302">
    <property type="entry name" value="Acetyltransf_3"/>
    <property type="match status" value="1"/>
</dbReference>
<evidence type="ECO:0000313" key="2">
    <source>
        <dbReference type="EMBL" id="OGF78197.1"/>
    </source>
</evidence>
<dbReference type="AlphaFoldDB" id="A0A1F5WRI7"/>
<dbReference type="EMBL" id="MFHI01000032">
    <property type="protein sequence ID" value="OGF78197.1"/>
    <property type="molecule type" value="Genomic_DNA"/>
</dbReference>
<dbReference type="Gene3D" id="3.40.630.30">
    <property type="match status" value="1"/>
</dbReference>
<comment type="caution">
    <text evidence="2">The sequence shown here is derived from an EMBL/GenBank/DDBJ whole genome shotgun (WGS) entry which is preliminary data.</text>
</comment>
<evidence type="ECO:0000313" key="3">
    <source>
        <dbReference type="Proteomes" id="UP000178425"/>
    </source>
</evidence>
<dbReference type="PANTHER" id="PTHR43415">
    <property type="entry name" value="SPERMIDINE N(1)-ACETYLTRANSFERASE"/>
    <property type="match status" value="1"/>
</dbReference>
<feature type="domain" description="N-acetyltransferase" evidence="1">
    <location>
        <begin position="5"/>
        <end position="167"/>
    </location>
</feature>
<evidence type="ECO:0000259" key="1">
    <source>
        <dbReference type="PROSITE" id="PS51186"/>
    </source>
</evidence>
<organism evidence="2 3">
    <name type="scientific">Candidatus Giovannonibacteria bacterium RIFCSPHIGHO2_02_43_13</name>
    <dbReference type="NCBI Taxonomy" id="1798330"/>
    <lineage>
        <taxon>Bacteria</taxon>
        <taxon>Candidatus Giovannoniibacteriota</taxon>
    </lineage>
</organism>
<dbReference type="SUPFAM" id="SSF55729">
    <property type="entry name" value="Acyl-CoA N-acyltransferases (Nat)"/>
    <property type="match status" value="1"/>
</dbReference>
<dbReference type="PROSITE" id="PS51186">
    <property type="entry name" value="GNAT"/>
    <property type="match status" value="1"/>
</dbReference>
<dbReference type="InterPro" id="IPR016181">
    <property type="entry name" value="Acyl_CoA_acyltransferase"/>
</dbReference>
<dbReference type="GO" id="GO:0016747">
    <property type="term" value="F:acyltransferase activity, transferring groups other than amino-acyl groups"/>
    <property type="evidence" value="ECO:0007669"/>
    <property type="project" value="InterPro"/>
</dbReference>
<reference evidence="2 3" key="1">
    <citation type="journal article" date="2016" name="Nat. Commun.">
        <title>Thousands of microbial genomes shed light on interconnected biogeochemical processes in an aquifer system.</title>
        <authorList>
            <person name="Anantharaman K."/>
            <person name="Brown C.T."/>
            <person name="Hug L.A."/>
            <person name="Sharon I."/>
            <person name="Castelle C.J."/>
            <person name="Probst A.J."/>
            <person name="Thomas B.C."/>
            <person name="Singh A."/>
            <person name="Wilkins M.J."/>
            <person name="Karaoz U."/>
            <person name="Brodie E.L."/>
            <person name="Williams K.H."/>
            <person name="Hubbard S.S."/>
            <person name="Banfield J.F."/>
        </authorList>
    </citation>
    <scope>NUCLEOTIDE SEQUENCE [LARGE SCALE GENOMIC DNA]</scope>
</reference>
<accession>A0A1F5WRI7</accession>
<name>A0A1F5WRI7_9BACT</name>
<protein>
    <recommendedName>
        <fullName evidence="1">N-acetyltransferase domain-containing protein</fullName>
    </recommendedName>
</protein>